<organism evidence="1 2">
    <name type="scientific">Brassica napus</name>
    <name type="common">Rape</name>
    <dbReference type="NCBI Taxonomy" id="3708"/>
    <lineage>
        <taxon>Eukaryota</taxon>
        <taxon>Viridiplantae</taxon>
        <taxon>Streptophyta</taxon>
        <taxon>Embryophyta</taxon>
        <taxon>Tracheophyta</taxon>
        <taxon>Spermatophyta</taxon>
        <taxon>Magnoliopsida</taxon>
        <taxon>eudicotyledons</taxon>
        <taxon>Gunneridae</taxon>
        <taxon>Pentapetalae</taxon>
        <taxon>rosids</taxon>
        <taxon>malvids</taxon>
        <taxon>Brassicales</taxon>
        <taxon>Brassicaceae</taxon>
        <taxon>Brassiceae</taxon>
        <taxon>Brassica</taxon>
    </lineage>
</organism>
<dbReference type="AlphaFoldDB" id="A0A078G5Y2"/>
<gene>
    <name evidence="1" type="primary">BnaC05g26160D</name>
    <name evidence="1" type="ORF">GSBRNA2T00013201001</name>
</gene>
<sequence>MFSGMFMKKPDKDELKIDF</sequence>
<keyword evidence="2" id="KW-1185">Reference proteome</keyword>
<proteinExistence type="predicted"/>
<dbReference type="PaxDb" id="3708-A0A078G5Y2"/>
<name>A0A078G5Y2_BRANA</name>
<evidence type="ECO:0000313" key="1">
    <source>
        <dbReference type="EMBL" id="CDY20876.1"/>
    </source>
</evidence>
<dbReference type="EMBL" id="LK032113">
    <property type="protein sequence ID" value="CDY20876.1"/>
    <property type="molecule type" value="Genomic_DNA"/>
</dbReference>
<dbReference type="Gramene" id="CDY20876">
    <property type="protein sequence ID" value="CDY20876"/>
    <property type="gene ID" value="GSBRNA2T00013201001"/>
</dbReference>
<protein>
    <submittedName>
        <fullName evidence="1">BnaC05g26160D protein</fullName>
    </submittedName>
</protein>
<dbReference type="Proteomes" id="UP000028999">
    <property type="component" value="Unassembled WGS sequence"/>
</dbReference>
<accession>A0A078G5Y2</accession>
<evidence type="ECO:0000313" key="2">
    <source>
        <dbReference type="Proteomes" id="UP000028999"/>
    </source>
</evidence>
<reference evidence="1 2" key="1">
    <citation type="journal article" date="2014" name="Science">
        <title>Plant genetics. Early allopolyploid evolution in the post-Neolithic Brassica napus oilseed genome.</title>
        <authorList>
            <person name="Chalhoub B."/>
            <person name="Denoeud F."/>
            <person name="Liu S."/>
            <person name="Parkin I.A."/>
            <person name="Tang H."/>
            <person name="Wang X."/>
            <person name="Chiquet J."/>
            <person name="Belcram H."/>
            <person name="Tong C."/>
            <person name="Samans B."/>
            <person name="Correa M."/>
            <person name="Da Silva C."/>
            <person name="Just J."/>
            <person name="Falentin C."/>
            <person name="Koh C.S."/>
            <person name="Le Clainche I."/>
            <person name="Bernard M."/>
            <person name="Bento P."/>
            <person name="Noel B."/>
            <person name="Labadie K."/>
            <person name="Alberti A."/>
            <person name="Charles M."/>
            <person name="Arnaud D."/>
            <person name="Guo H."/>
            <person name="Daviaud C."/>
            <person name="Alamery S."/>
            <person name="Jabbari K."/>
            <person name="Zhao M."/>
            <person name="Edger P.P."/>
            <person name="Chelaifa H."/>
            <person name="Tack D."/>
            <person name="Lassalle G."/>
            <person name="Mestiri I."/>
            <person name="Schnel N."/>
            <person name="Le Paslier M.C."/>
            <person name="Fan G."/>
            <person name="Renault V."/>
            <person name="Bayer P.E."/>
            <person name="Golicz A.A."/>
            <person name="Manoli S."/>
            <person name="Lee T.H."/>
            <person name="Thi V.H."/>
            <person name="Chalabi S."/>
            <person name="Hu Q."/>
            <person name="Fan C."/>
            <person name="Tollenaere R."/>
            <person name="Lu Y."/>
            <person name="Battail C."/>
            <person name="Shen J."/>
            <person name="Sidebottom C.H."/>
            <person name="Wang X."/>
            <person name="Canaguier A."/>
            <person name="Chauveau A."/>
            <person name="Berard A."/>
            <person name="Deniot G."/>
            <person name="Guan M."/>
            <person name="Liu Z."/>
            <person name="Sun F."/>
            <person name="Lim Y.P."/>
            <person name="Lyons E."/>
            <person name="Town C.D."/>
            <person name="Bancroft I."/>
            <person name="Wang X."/>
            <person name="Meng J."/>
            <person name="Ma J."/>
            <person name="Pires J.C."/>
            <person name="King G.J."/>
            <person name="Brunel D."/>
            <person name="Delourme R."/>
            <person name="Renard M."/>
            <person name="Aury J.M."/>
            <person name="Adams K.L."/>
            <person name="Batley J."/>
            <person name="Snowdon R.J."/>
            <person name="Tost J."/>
            <person name="Edwards D."/>
            <person name="Zhou Y."/>
            <person name="Hua W."/>
            <person name="Sharpe A.G."/>
            <person name="Paterson A.H."/>
            <person name="Guan C."/>
            <person name="Wincker P."/>
        </authorList>
    </citation>
    <scope>NUCLEOTIDE SEQUENCE [LARGE SCALE GENOMIC DNA]</scope>
    <source>
        <strain evidence="2">cv. Darmor-bzh</strain>
    </source>
</reference>